<protein>
    <submittedName>
        <fullName evidence="1">Uncharacterized protein</fullName>
    </submittedName>
</protein>
<proteinExistence type="predicted"/>
<evidence type="ECO:0000313" key="1">
    <source>
        <dbReference type="EMBL" id="KAK3686856.1"/>
    </source>
</evidence>
<dbReference type="Proteomes" id="UP001281147">
    <property type="component" value="Unassembled WGS sequence"/>
</dbReference>
<gene>
    <name evidence="1" type="ORF">LTR37_019408</name>
</gene>
<organism evidence="1 2">
    <name type="scientific">Vermiconidia calcicola</name>
    <dbReference type="NCBI Taxonomy" id="1690605"/>
    <lineage>
        <taxon>Eukaryota</taxon>
        <taxon>Fungi</taxon>
        <taxon>Dikarya</taxon>
        <taxon>Ascomycota</taxon>
        <taxon>Pezizomycotina</taxon>
        <taxon>Dothideomycetes</taxon>
        <taxon>Dothideomycetidae</taxon>
        <taxon>Mycosphaerellales</taxon>
        <taxon>Extremaceae</taxon>
        <taxon>Vermiconidia</taxon>
    </lineage>
</organism>
<sequence length="190" mass="21265">MPGFSAIFMTRALRAYREEAHELPYDEYLALLPSNHMGRYTYEAFPDLEENGFILAHNTGITSNGTAPIRNAANARLIATNVCFMVLAHLLLLTTLASVVLLLIYLSDHAVTLRFFLDMFGLSSTIISVFFYVLVLIFWRIEEVSFRRAVSNAFLLFTAGCIGAALVVVFGNLVKWIFAGIDGKHVYWAS</sequence>
<reference evidence="1" key="1">
    <citation type="submission" date="2023-07" db="EMBL/GenBank/DDBJ databases">
        <title>Black Yeasts Isolated from many extreme environments.</title>
        <authorList>
            <person name="Coleine C."/>
            <person name="Stajich J.E."/>
            <person name="Selbmann L."/>
        </authorList>
    </citation>
    <scope>NUCLEOTIDE SEQUENCE</scope>
    <source>
        <strain evidence="1">CCFEE 5714</strain>
    </source>
</reference>
<name>A0ACC3MFE4_9PEZI</name>
<keyword evidence="2" id="KW-1185">Reference proteome</keyword>
<evidence type="ECO:0000313" key="2">
    <source>
        <dbReference type="Proteomes" id="UP001281147"/>
    </source>
</evidence>
<comment type="caution">
    <text evidence="1">The sequence shown here is derived from an EMBL/GenBank/DDBJ whole genome shotgun (WGS) entry which is preliminary data.</text>
</comment>
<accession>A0ACC3MFE4</accession>
<dbReference type="EMBL" id="JAUTXU010000299">
    <property type="protein sequence ID" value="KAK3686856.1"/>
    <property type="molecule type" value="Genomic_DNA"/>
</dbReference>